<feature type="region of interest" description="Disordered" evidence="1">
    <location>
        <begin position="698"/>
        <end position="723"/>
    </location>
</feature>
<accession>A0A7R7XN86</accession>
<evidence type="ECO:0000313" key="2">
    <source>
        <dbReference type="EMBL" id="BCS24651.1"/>
    </source>
</evidence>
<feature type="region of interest" description="Disordered" evidence="1">
    <location>
        <begin position="785"/>
        <end position="818"/>
    </location>
</feature>
<dbReference type="SUPFAM" id="SSF52047">
    <property type="entry name" value="RNI-like"/>
    <property type="match status" value="1"/>
</dbReference>
<dbReference type="InterPro" id="IPR032675">
    <property type="entry name" value="LRR_dom_sf"/>
</dbReference>
<gene>
    <name evidence="2" type="ORF">APUU_41095S</name>
</gene>
<feature type="region of interest" description="Disordered" evidence="1">
    <location>
        <begin position="735"/>
        <end position="758"/>
    </location>
</feature>
<feature type="compositionally biased region" description="Polar residues" evidence="1">
    <location>
        <begin position="744"/>
        <end position="753"/>
    </location>
</feature>
<dbReference type="EMBL" id="AP024446">
    <property type="protein sequence ID" value="BCS24651.1"/>
    <property type="molecule type" value="Genomic_DNA"/>
</dbReference>
<evidence type="ECO:0000313" key="3">
    <source>
        <dbReference type="Proteomes" id="UP000654913"/>
    </source>
</evidence>
<dbReference type="AlphaFoldDB" id="A0A7R7XN86"/>
<dbReference type="KEGG" id="apuu:APUU_41095S"/>
<proteinExistence type="predicted"/>
<dbReference type="OrthoDB" id="408631at2759"/>
<feature type="compositionally biased region" description="Low complexity" evidence="1">
    <location>
        <begin position="804"/>
        <end position="818"/>
    </location>
</feature>
<name>A0A7R7XN86_9EURO</name>
<dbReference type="Proteomes" id="UP000654913">
    <property type="component" value="Chromosome 4"/>
</dbReference>
<keyword evidence="3" id="KW-1185">Reference proteome</keyword>
<evidence type="ECO:0008006" key="4">
    <source>
        <dbReference type="Google" id="ProtNLM"/>
    </source>
</evidence>
<dbReference type="Gene3D" id="3.80.10.10">
    <property type="entry name" value="Ribonuclease Inhibitor"/>
    <property type="match status" value="1"/>
</dbReference>
<reference evidence="2" key="1">
    <citation type="submission" date="2021-01" db="EMBL/GenBank/DDBJ databases">
        <authorList>
            <consortium name="Aspergillus puulaauensis MK2 genome sequencing consortium"/>
            <person name="Kazuki M."/>
            <person name="Futagami T."/>
        </authorList>
    </citation>
    <scope>NUCLEOTIDE SEQUENCE</scope>
    <source>
        <strain evidence="2">MK2</strain>
    </source>
</reference>
<evidence type="ECO:0000256" key="1">
    <source>
        <dbReference type="SAM" id="MobiDB-lite"/>
    </source>
</evidence>
<sequence>MEIVPPSYESATTRDALSIIAPYIPSSDLCAATLVCSKWHTAFMPFLWGNPASHFGTENDEVYVALTRFRRTLKYARLEVRMLTHTIHMPPALSEIYGGPRPEWLRDIFEYLPRLQSLIVSQLPFFDHNAMVALRGAGSSSLSSRTYHVRLLIAQREPNTTSLGLAETLLRFPGLIYLDLSYTTAAKDQTVLSTLSQLEHLQVLKLRGIGLKDIDAAYLANAIGHRVRLLDLRGNKLTDLALQPLLHACFLPSGHAAYTRASQTRGLSVSSSTNPFSQDIPRSKLLRSPVVDEKFRRALTSPLTGRSWVEDLPNAGITHLYLADNQFTVDGVAGLLTTGRLHVLDIGTVDTEKHLNESLISAGQRVYPGSEKLIPILGTVAKDNLTYLRAHHPICTSIAPHGKSPPAEDLLPELSAGDGTAGFNELDSSTAEIYELPADTTPVFELPGSSPLPESPTTPREHGVASFRQFEEDSGLQIDERRRSAIAPEVLYGPNETDGSNSASVEFSTLSSSPIRLCSSPISMEDPRGRKIQELLAKRPKAQPRRHGRQSYVDYLHPFQVPHLEVLVLTDVPSHVPADSPILESLMQFITACSNEALLATLQAGSDYSLPPGQDRAKAEQERARSLFGLRQLVLEITPVTYSPNNFNPSAWKSVSAQIGHQKSTTGDWDLERLWSAASDDFSFFGEPECGVPSYDQGRYSPMPPLNENGTLTPDELGSSRNAISDLAGSLSGKLSLQEGKTKAGSSTSNPSFTPAPAPIVDLTSELAAFRRRKKLEYEQTIRQASQRRNTIETLSPQSYRSTGSARGLSPSPSARASSPVLGSRFSIAHHVEGHWKGEIKIVRNATPKGRSGMVDMYGNYFEKGYLYP</sequence>
<reference evidence="2" key="2">
    <citation type="submission" date="2021-02" db="EMBL/GenBank/DDBJ databases">
        <title>Aspergillus puulaauensis MK2 genome sequence.</title>
        <authorList>
            <person name="Futagami T."/>
            <person name="Mori K."/>
            <person name="Kadooka C."/>
            <person name="Tanaka T."/>
        </authorList>
    </citation>
    <scope>NUCLEOTIDE SEQUENCE</scope>
    <source>
        <strain evidence="2">MK2</strain>
    </source>
</reference>
<organism evidence="2 3">
    <name type="scientific">Aspergillus puulaauensis</name>
    <dbReference type="NCBI Taxonomy" id="1220207"/>
    <lineage>
        <taxon>Eukaryota</taxon>
        <taxon>Fungi</taxon>
        <taxon>Dikarya</taxon>
        <taxon>Ascomycota</taxon>
        <taxon>Pezizomycotina</taxon>
        <taxon>Eurotiomycetes</taxon>
        <taxon>Eurotiomycetidae</taxon>
        <taxon>Eurotiales</taxon>
        <taxon>Aspergillaceae</taxon>
        <taxon>Aspergillus</taxon>
    </lineage>
</organism>
<protein>
    <recommendedName>
        <fullName evidence="4">Leucine rich repeat domain protein</fullName>
    </recommendedName>
</protein>
<dbReference type="GeneID" id="64974656"/>
<feature type="compositionally biased region" description="Polar residues" evidence="1">
    <location>
        <begin position="785"/>
        <end position="803"/>
    </location>
</feature>
<dbReference type="RefSeq" id="XP_041556845.1">
    <property type="nucleotide sequence ID" value="XM_041704239.1"/>
</dbReference>